<evidence type="ECO:0000313" key="2">
    <source>
        <dbReference type="Proteomes" id="UP000827092"/>
    </source>
</evidence>
<organism evidence="1 2">
    <name type="scientific">Oedothorax gibbosus</name>
    <dbReference type="NCBI Taxonomy" id="931172"/>
    <lineage>
        <taxon>Eukaryota</taxon>
        <taxon>Metazoa</taxon>
        <taxon>Ecdysozoa</taxon>
        <taxon>Arthropoda</taxon>
        <taxon>Chelicerata</taxon>
        <taxon>Arachnida</taxon>
        <taxon>Araneae</taxon>
        <taxon>Araneomorphae</taxon>
        <taxon>Entelegynae</taxon>
        <taxon>Araneoidea</taxon>
        <taxon>Linyphiidae</taxon>
        <taxon>Erigoninae</taxon>
        <taxon>Oedothorax</taxon>
    </lineage>
</organism>
<evidence type="ECO:0000313" key="1">
    <source>
        <dbReference type="EMBL" id="KAG8197848.1"/>
    </source>
</evidence>
<dbReference type="Proteomes" id="UP000827092">
    <property type="component" value="Unassembled WGS sequence"/>
</dbReference>
<reference evidence="1 2" key="1">
    <citation type="journal article" date="2022" name="Nat. Ecol. Evol.">
        <title>A masculinizing supergene underlies an exaggerated male reproductive morph in a spider.</title>
        <authorList>
            <person name="Hendrickx F."/>
            <person name="De Corte Z."/>
            <person name="Sonet G."/>
            <person name="Van Belleghem S.M."/>
            <person name="Kostlbacher S."/>
            <person name="Vangestel C."/>
        </authorList>
    </citation>
    <scope>NUCLEOTIDE SEQUENCE [LARGE SCALE GENOMIC DNA]</scope>
    <source>
        <strain evidence="1">W744_W776</strain>
    </source>
</reference>
<dbReference type="EMBL" id="JAFNEN010000049">
    <property type="protein sequence ID" value="KAG8197848.1"/>
    <property type="molecule type" value="Genomic_DNA"/>
</dbReference>
<accession>A0AAV6VNM7</accession>
<protein>
    <submittedName>
        <fullName evidence="1">Uncharacterized protein</fullName>
    </submittedName>
</protein>
<dbReference type="AlphaFoldDB" id="A0AAV6VNM7"/>
<keyword evidence="2" id="KW-1185">Reference proteome</keyword>
<proteinExistence type="predicted"/>
<name>A0AAV6VNM7_9ARAC</name>
<sequence length="81" mass="9079">MGITPQPERTDLFDKGSNRPPGVIIGGGTQVLLRGEFYNTVQPQKRNFSGTIKRRDILSLYPAAIETQNNKMLCIHVMADY</sequence>
<comment type="caution">
    <text evidence="1">The sequence shown here is derived from an EMBL/GenBank/DDBJ whole genome shotgun (WGS) entry which is preliminary data.</text>
</comment>
<gene>
    <name evidence="1" type="ORF">JTE90_020125</name>
</gene>